<dbReference type="EMBL" id="JAZHXJ010000537">
    <property type="protein sequence ID" value="KAL1858122.1"/>
    <property type="molecule type" value="Genomic_DNA"/>
</dbReference>
<reference evidence="2 3" key="1">
    <citation type="journal article" date="2024" name="Commun. Biol.">
        <title>Comparative genomic analysis of thermophilic fungi reveals convergent evolutionary adaptations and gene losses.</title>
        <authorList>
            <person name="Steindorff A.S."/>
            <person name="Aguilar-Pontes M.V."/>
            <person name="Robinson A.J."/>
            <person name="Andreopoulos B."/>
            <person name="LaButti K."/>
            <person name="Kuo A."/>
            <person name="Mondo S."/>
            <person name="Riley R."/>
            <person name="Otillar R."/>
            <person name="Haridas S."/>
            <person name="Lipzen A."/>
            <person name="Grimwood J."/>
            <person name="Schmutz J."/>
            <person name="Clum A."/>
            <person name="Reid I.D."/>
            <person name="Moisan M.C."/>
            <person name="Butler G."/>
            <person name="Nguyen T.T.M."/>
            <person name="Dewar K."/>
            <person name="Conant G."/>
            <person name="Drula E."/>
            <person name="Henrissat B."/>
            <person name="Hansel C."/>
            <person name="Singer S."/>
            <person name="Hutchinson M.I."/>
            <person name="de Vries R.P."/>
            <person name="Natvig D.O."/>
            <person name="Powell A.J."/>
            <person name="Tsang A."/>
            <person name="Grigoriev I.V."/>
        </authorList>
    </citation>
    <scope>NUCLEOTIDE SEQUENCE [LARGE SCALE GENOMIC DNA]</scope>
    <source>
        <strain evidence="2 3">ATCC 24622</strain>
    </source>
</reference>
<keyword evidence="3" id="KW-1185">Reference proteome</keyword>
<dbReference type="Proteomes" id="UP001586593">
    <property type="component" value="Unassembled WGS sequence"/>
</dbReference>
<feature type="region of interest" description="Disordered" evidence="1">
    <location>
        <begin position="72"/>
        <end position="115"/>
    </location>
</feature>
<feature type="region of interest" description="Disordered" evidence="1">
    <location>
        <begin position="1"/>
        <end position="29"/>
    </location>
</feature>
<evidence type="ECO:0000313" key="2">
    <source>
        <dbReference type="EMBL" id="KAL1858122.1"/>
    </source>
</evidence>
<organism evidence="2 3">
    <name type="scientific">Phialemonium thermophilum</name>
    <dbReference type="NCBI Taxonomy" id="223376"/>
    <lineage>
        <taxon>Eukaryota</taxon>
        <taxon>Fungi</taxon>
        <taxon>Dikarya</taxon>
        <taxon>Ascomycota</taxon>
        <taxon>Pezizomycotina</taxon>
        <taxon>Sordariomycetes</taxon>
        <taxon>Sordariomycetidae</taxon>
        <taxon>Cephalothecales</taxon>
        <taxon>Cephalothecaceae</taxon>
        <taxon>Phialemonium</taxon>
    </lineage>
</organism>
<name>A0ABR3WBK7_9PEZI</name>
<sequence>MPSPTNHFFTGPMAPKGSFGSMNQSENSCPRDYMQRLHDVSGVAFCDASDRVRQWVLTGCHVIAGDCVKSKGTHDAGSHTVPTLSWDDPPDDPGGGSSSSSVSSASSDHLHGRDGDMLVPTEAEIRRMFHVSRSTWEHLVSRAQSIPSPGVPASLADPTVLLYDVPAVPKHKRSQGRLCGVPVWYRQTGEEDEETLVHGLPKEWSFWQRKPVAVRLSLDPRLRSRSSPPGLAILTLCWSYILCARLVQLQGLSFKYPHDFIRPELSSSYSASPTDYALDLSSPASDDLVRWLCAILAPERGWTAGRCPIWAARPSGDVRFVIVTDRPVLVDIDKPLPNASRAAALLAEFCHLFGLTAPGQTLARPNEVPLLSQHLAPYTAAFYAALVLPLYRDHGMEPQLRLEGCVRRESACPHVDDQARINQYTADLPYYMTLSADTLGLQSLLWSQFWQPDVPCPLVGPWLAGILHAIRPLVDGRDATTLAGAFALRRPRVAPWWLGLLLLGSPDAWDQMVLWLRTAEGRCGYGLAALSFPDITVSAWTNSPNSFWELGPGGRVDASHQSLRDVVPRVDVLRCRYNYNLRDESWNLATPWTPLGTIRKTEVEVDIWPSLERGFGRRYAHWIWQVDGHEVVQHGYRRDVGRTSQAEDDFGICDAGEDGEQGGSPPEAWVVPKRPTVVAVGRMLSSFMKDVRGDTHEDNAALPGFEKHRWHRYWNILPSGW</sequence>
<evidence type="ECO:0000313" key="3">
    <source>
        <dbReference type="Proteomes" id="UP001586593"/>
    </source>
</evidence>
<comment type="caution">
    <text evidence="2">The sequence shown here is derived from an EMBL/GenBank/DDBJ whole genome shotgun (WGS) entry which is preliminary data.</text>
</comment>
<gene>
    <name evidence="2" type="ORF">VTK73DRAFT_7936</name>
</gene>
<evidence type="ECO:0000256" key="1">
    <source>
        <dbReference type="SAM" id="MobiDB-lite"/>
    </source>
</evidence>
<protein>
    <submittedName>
        <fullName evidence="2">Uncharacterized protein</fullName>
    </submittedName>
</protein>
<feature type="compositionally biased region" description="Low complexity" evidence="1">
    <location>
        <begin position="98"/>
        <end position="107"/>
    </location>
</feature>
<accession>A0ABR3WBK7</accession>
<proteinExistence type="predicted"/>